<evidence type="ECO:0000256" key="1">
    <source>
        <dbReference type="ARBA" id="ARBA00022999"/>
    </source>
</evidence>
<keyword evidence="6" id="KW-1185">Reference proteome</keyword>
<feature type="region of interest" description="Disordered" evidence="3">
    <location>
        <begin position="145"/>
        <end position="169"/>
    </location>
</feature>
<evidence type="ECO:0000259" key="4">
    <source>
        <dbReference type="PROSITE" id="PS50001"/>
    </source>
</evidence>
<dbReference type="SMART" id="SM00252">
    <property type="entry name" value="SH2"/>
    <property type="match status" value="1"/>
</dbReference>
<sequence length="416" mass="48583">MLQQILKDMYIEPELLAELNEEQKQVLFIKMREEQVRRWKEREARLEKEEAKTMKPKKVSVKTVSWMKASDSDVWVWVMGEHPDDKPYDQICDEIMAERAALQAQKEAEELRAKKEAELEKRFSGIYIEKDEVARQEEARKAAALEKSRQEDLKRREEEERRKAEEEVRRLKEERAQQIYMNLKKVETHQKSQDKEEQAWQDSLRKSKAADQRRRSLAKQTREDHRRRSIKALESGRVAAMTKAFGEEKPALPPKPKPRNLTLTCEPIHRRTGVRRSLSSSSQKDIIRWFKEEQLSLRVCFQDNDSRIAPWFHGIISCQEAEDLLSKGGSGSFLVRVSERLFGYVLSYKSPDGFKHFLIDATDNCYMLLGDQIKFASLGELLQYHKEEPLTPSGGELLLHACGQKPGTLDYAELFT</sequence>
<dbReference type="InterPro" id="IPR036860">
    <property type="entry name" value="SH2_dom_sf"/>
</dbReference>
<name>A0AA88LT55_TACVA</name>
<dbReference type="AlphaFoldDB" id="A0AA88LT55"/>
<accession>A0AA88LT55</accession>
<feature type="compositionally biased region" description="Basic and acidic residues" evidence="3">
    <location>
        <begin position="186"/>
        <end position="226"/>
    </location>
</feature>
<dbReference type="PANTHER" id="PTHR14388">
    <property type="entry name" value="T CELL-SPECIFIC ADAPTER PROTEIN TSAD"/>
    <property type="match status" value="1"/>
</dbReference>
<dbReference type="Gene3D" id="3.30.505.10">
    <property type="entry name" value="SH2 domain"/>
    <property type="match status" value="1"/>
</dbReference>
<comment type="caution">
    <text evidence="5">The sequence shown here is derived from an EMBL/GenBank/DDBJ whole genome shotgun (WGS) entry which is preliminary data.</text>
</comment>
<dbReference type="Pfam" id="PF00017">
    <property type="entry name" value="SH2"/>
    <property type="match status" value="1"/>
</dbReference>
<dbReference type="GO" id="GO:0005737">
    <property type="term" value="C:cytoplasm"/>
    <property type="evidence" value="ECO:0007669"/>
    <property type="project" value="TreeGrafter"/>
</dbReference>
<dbReference type="InterPro" id="IPR000980">
    <property type="entry name" value="SH2"/>
</dbReference>
<keyword evidence="1 2" id="KW-0727">SH2 domain</keyword>
<dbReference type="PRINTS" id="PR00401">
    <property type="entry name" value="SH2DOMAIN"/>
</dbReference>
<evidence type="ECO:0000256" key="2">
    <source>
        <dbReference type="PROSITE-ProRule" id="PRU00191"/>
    </source>
</evidence>
<evidence type="ECO:0000313" key="5">
    <source>
        <dbReference type="EMBL" id="KAK2823570.1"/>
    </source>
</evidence>
<dbReference type="PANTHER" id="PTHR14388:SF5">
    <property type="entry name" value="SH2 DOMAIN-CONTAINING PROTEIN 4A"/>
    <property type="match status" value="1"/>
</dbReference>
<dbReference type="SUPFAM" id="SSF55550">
    <property type="entry name" value="SH2 domain"/>
    <property type="match status" value="1"/>
</dbReference>
<evidence type="ECO:0000256" key="3">
    <source>
        <dbReference type="SAM" id="MobiDB-lite"/>
    </source>
</evidence>
<gene>
    <name evidence="5" type="ORF">Q7C36_020170</name>
</gene>
<feature type="region of interest" description="Disordered" evidence="3">
    <location>
        <begin position="186"/>
        <end position="228"/>
    </location>
</feature>
<protein>
    <recommendedName>
        <fullName evidence="4">SH2 domain-containing protein</fullName>
    </recommendedName>
</protein>
<dbReference type="Proteomes" id="UP001187315">
    <property type="component" value="Unassembled WGS sequence"/>
</dbReference>
<dbReference type="EMBL" id="JAVHJS010000021">
    <property type="protein sequence ID" value="KAK2823570.1"/>
    <property type="molecule type" value="Genomic_DNA"/>
</dbReference>
<feature type="domain" description="SH2" evidence="4">
    <location>
        <begin position="311"/>
        <end position="402"/>
    </location>
</feature>
<reference evidence="5" key="1">
    <citation type="submission" date="2023-08" db="EMBL/GenBank/DDBJ databases">
        <title>Pelteobagrus vachellii genome.</title>
        <authorList>
            <person name="Liu H."/>
        </authorList>
    </citation>
    <scope>NUCLEOTIDE SEQUENCE</scope>
    <source>
        <strain evidence="5">PRFRI_2022a</strain>
        <tissue evidence="5">Muscle</tissue>
    </source>
</reference>
<organism evidence="5 6">
    <name type="scientific">Tachysurus vachellii</name>
    <name type="common">Darkbarbel catfish</name>
    <name type="synonym">Pelteobagrus vachellii</name>
    <dbReference type="NCBI Taxonomy" id="175792"/>
    <lineage>
        <taxon>Eukaryota</taxon>
        <taxon>Metazoa</taxon>
        <taxon>Chordata</taxon>
        <taxon>Craniata</taxon>
        <taxon>Vertebrata</taxon>
        <taxon>Euteleostomi</taxon>
        <taxon>Actinopterygii</taxon>
        <taxon>Neopterygii</taxon>
        <taxon>Teleostei</taxon>
        <taxon>Ostariophysi</taxon>
        <taxon>Siluriformes</taxon>
        <taxon>Bagridae</taxon>
        <taxon>Tachysurus</taxon>
    </lineage>
</organism>
<proteinExistence type="predicted"/>
<dbReference type="PROSITE" id="PS50001">
    <property type="entry name" value="SH2"/>
    <property type="match status" value="1"/>
</dbReference>
<evidence type="ECO:0000313" key="6">
    <source>
        <dbReference type="Proteomes" id="UP001187315"/>
    </source>
</evidence>